<gene>
    <name evidence="1" type="ORF">CLV84_1778</name>
</gene>
<dbReference type="OrthoDB" id="1242093at2"/>
<protein>
    <submittedName>
        <fullName evidence="1">Uncharacterized protein</fullName>
    </submittedName>
</protein>
<evidence type="ECO:0000313" key="1">
    <source>
        <dbReference type="EMBL" id="PPK88806.1"/>
    </source>
</evidence>
<evidence type="ECO:0000313" key="2">
    <source>
        <dbReference type="Proteomes" id="UP000237662"/>
    </source>
</evidence>
<keyword evidence="2" id="KW-1185">Reference proteome</keyword>
<sequence length="231" mass="26891">MKKQKVNRKYNFPDADLYQMAMDSIRLAKRDLESFKSGYEYDGHRLKGFYDRCQRFVEMPHDDELLGDQMVVTDKKYETAEKLKHAIRSVMTRVRMAFSNRTGRYRKFGTAKMGDMTDAQLLFCGRRVIRVARAQWNFLSDTGLNENHLERVAKACQAFELAMNIQQDKIADRDISVESRIELGNLIYDELIKVCDIGKDVWAESDRAKYDAYCIYDSNMEQKRISDAAGA</sequence>
<organism evidence="1 2">
    <name type="scientific">Neolewinella xylanilytica</name>
    <dbReference type="NCBI Taxonomy" id="1514080"/>
    <lineage>
        <taxon>Bacteria</taxon>
        <taxon>Pseudomonadati</taxon>
        <taxon>Bacteroidota</taxon>
        <taxon>Saprospiria</taxon>
        <taxon>Saprospirales</taxon>
        <taxon>Lewinellaceae</taxon>
        <taxon>Neolewinella</taxon>
    </lineage>
</organism>
<dbReference type="AlphaFoldDB" id="A0A2S6IBG4"/>
<accession>A0A2S6IBG4</accession>
<dbReference type="EMBL" id="PTJC01000005">
    <property type="protein sequence ID" value="PPK88806.1"/>
    <property type="molecule type" value="Genomic_DNA"/>
</dbReference>
<dbReference type="Proteomes" id="UP000237662">
    <property type="component" value="Unassembled WGS sequence"/>
</dbReference>
<proteinExistence type="predicted"/>
<reference evidence="1 2" key="1">
    <citation type="submission" date="2018-02" db="EMBL/GenBank/DDBJ databases">
        <title>Genomic Encyclopedia of Archaeal and Bacterial Type Strains, Phase II (KMG-II): from individual species to whole genera.</title>
        <authorList>
            <person name="Goeker M."/>
        </authorList>
    </citation>
    <scope>NUCLEOTIDE SEQUENCE [LARGE SCALE GENOMIC DNA]</scope>
    <source>
        <strain evidence="1 2">DSM 29526</strain>
    </source>
</reference>
<name>A0A2S6IBG4_9BACT</name>
<dbReference type="RefSeq" id="WP_104419338.1">
    <property type="nucleotide sequence ID" value="NZ_PTJC01000005.1"/>
</dbReference>
<comment type="caution">
    <text evidence="1">The sequence shown here is derived from an EMBL/GenBank/DDBJ whole genome shotgun (WGS) entry which is preliminary data.</text>
</comment>